<comment type="caution">
    <text evidence="3">The sequence shown here is derived from an EMBL/GenBank/DDBJ whole genome shotgun (WGS) entry which is preliminary data.</text>
</comment>
<dbReference type="Gene3D" id="3.30.870.10">
    <property type="entry name" value="Endonuclease Chain A"/>
    <property type="match status" value="2"/>
</dbReference>
<dbReference type="EMBL" id="ACZI02000002">
    <property type="protein sequence ID" value="EFV13065.1"/>
    <property type="molecule type" value="Genomic_DNA"/>
</dbReference>
<dbReference type="PANTHER" id="PTHR43856:SF2">
    <property type="entry name" value="PHOSPHOLIPASE D"/>
    <property type="match status" value="1"/>
</dbReference>
<dbReference type="GO" id="GO:0006793">
    <property type="term" value="P:phosphorus metabolic process"/>
    <property type="evidence" value="ECO:0007669"/>
    <property type="project" value="UniProtKB-ARBA"/>
</dbReference>
<dbReference type="RefSeq" id="WP_007470127.1">
    <property type="nucleotide sequence ID" value="NZ_KI391953.1"/>
</dbReference>
<dbReference type="PROSITE" id="PS50035">
    <property type="entry name" value="PLD"/>
    <property type="match status" value="1"/>
</dbReference>
<name>E5XRG3_SEGRC</name>
<comment type="catalytic activity">
    <reaction evidence="1">
        <text>a 1,2-diacyl-sn-glycero-3-phosphocholine + H2O = a 1,2-diacyl-sn-glycero-3-phosphate + choline + H(+)</text>
        <dbReference type="Rhea" id="RHEA:14445"/>
        <dbReference type="ChEBI" id="CHEBI:15354"/>
        <dbReference type="ChEBI" id="CHEBI:15377"/>
        <dbReference type="ChEBI" id="CHEBI:15378"/>
        <dbReference type="ChEBI" id="CHEBI:57643"/>
        <dbReference type="ChEBI" id="CHEBI:58608"/>
        <dbReference type="EC" id="3.1.4.4"/>
    </reaction>
</comment>
<dbReference type="GO" id="GO:0004630">
    <property type="term" value="F:phospholipase D activity"/>
    <property type="evidence" value="ECO:0007669"/>
    <property type="project" value="UniProtKB-EC"/>
</dbReference>
<keyword evidence="4" id="KW-1185">Reference proteome</keyword>
<dbReference type="PANTHER" id="PTHR43856">
    <property type="entry name" value="CARDIOLIPIN HYDROLASE"/>
    <property type="match status" value="1"/>
</dbReference>
<organism evidence="3 4">
    <name type="scientific">Segniliparus rugosus (strain ATCC BAA-974 / DSM 45345 / CCUG 50838 / CIP 108380 / JCM 13579 / CDC 945)</name>
    <dbReference type="NCBI Taxonomy" id="679197"/>
    <lineage>
        <taxon>Bacteria</taxon>
        <taxon>Bacillati</taxon>
        <taxon>Actinomycetota</taxon>
        <taxon>Actinomycetes</taxon>
        <taxon>Mycobacteriales</taxon>
        <taxon>Segniliparaceae</taxon>
        <taxon>Segniliparus</taxon>
    </lineage>
</organism>
<dbReference type="InterPro" id="IPR051406">
    <property type="entry name" value="PLD_domain"/>
</dbReference>
<dbReference type="Proteomes" id="UP000004816">
    <property type="component" value="Unassembled WGS sequence"/>
</dbReference>
<reference evidence="3 4" key="1">
    <citation type="journal article" date="2011" name="Stand. Genomic Sci.">
        <title>High quality draft genome sequence of Segniliparus rugosus CDC 945(T)= (ATCC BAA-974(T)).</title>
        <authorList>
            <person name="Earl A.M."/>
            <person name="Desjardins C.A."/>
            <person name="Fitzgerald M.G."/>
            <person name="Arachchi H.M."/>
            <person name="Zeng Q."/>
            <person name="Mehta T."/>
            <person name="Griggs A."/>
            <person name="Birren B.W."/>
            <person name="Toney N.C."/>
            <person name="Carr J."/>
            <person name="Posey J."/>
            <person name="Butler W.R."/>
        </authorList>
    </citation>
    <scope>NUCLEOTIDE SEQUENCE [LARGE SCALE GENOMIC DNA]</scope>
    <source>
        <strain evidence="4">ATCC BAA-974 / DSM 45345 / CCUG 50838 / CIP 108380 / JCM 13579 / CDC 945</strain>
    </source>
</reference>
<dbReference type="Pfam" id="PF13091">
    <property type="entry name" value="PLDc_2"/>
    <property type="match status" value="2"/>
</dbReference>
<dbReference type="OrthoDB" id="9762009at2"/>
<dbReference type="InterPro" id="IPR001736">
    <property type="entry name" value="PLipase_D/transphosphatidylase"/>
</dbReference>
<feature type="domain" description="PLD phosphodiesterase" evidence="2">
    <location>
        <begin position="444"/>
        <end position="471"/>
    </location>
</feature>
<gene>
    <name evidence="3" type="ORF">HMPREF9336_02085</name>
</gene>
<evidence type="ECO:0000259" key="2">
    <source>
        <dbReference type="PROSITE" id="PS50035"/>
    </source>
</evidence>
<proteinExistence type="predicted"/>
<protein>
    <recommendedName>
        <fullName evidence="2">PLD phosphodiesterase domain-containing protein</fullName>
    </recommendedName>
</protein>
<dbReference type="CDD" id="cd09128">
    <property type="entry name" value="PLDc_unchar1_2"/>
    <property type="match status" value="1"/>
</dbReference>
<dbReference type="HOGENOM" id="CLU_534084_0_0_11"/>
<sequence length="516" mass="54622">MADGVWGAVRGFDPSAAQGIRQALADRAAGLSSFQAKLGAARQLPGWQGPGKEAASGSFVEPLGYLAEARSATEQADAKVGDFAEAMGRLRARAVEVEAMAQSAGFSVGADGSIRDSYALAGLVGSLSPADRARYEQVRVELPAEVSAVLAQAKEAESRAVAGLRAAGNLAAVRQLGAAASQLAAEGSGDDLVLYVEGPHQPDGVNHDSNFQKVVDLIDGAQKSIDMTMYHLDDQNMEDALVHAAQRGVNVRVVLDTRGETKKNQAAYDYLTQNGVHVVWDSANTSADPDTANKLAYYHQKTVTVDGDTAAIMSGNAVERDYKTTRDFVVFDRNKNDVAAIQETFNHDFAGTGDKKFAPPTGDNLTWSPTTAKSNTLALIDGAKHTLHIENEEMASPDIVDHLVQAAQRGVAVQVTMTNNPSYYDELDKLTAAGVDVHLFARSGDTYIHAKDIVADGTNAYVGSINFSENSMTNNRELGVITDDVDVVSGIDSTTNNDFSRGYTYKPSAPSGGSGS</sequence>
<dbReference type="AlphaFoldDB" id="E5XRG3"/>
<evidence type="ECO:0000313" key="3">
    <source>
        <dbReference type="EMBL" id="EFV13065.1"/>
    </source>
</evidence>
<dbReference type="SUPFAM" id="SSF56024">
    <property type="entry name" value="Phospholipase D/nuclease"/>
    <property type="match status" value="2"/>
</dbReference>
<accession>E5XRG3</accession>
<evidence type="ECO:0000256" key="1">
    <source>
        <dbReference type="ARBA" id="ARBA00000798"/>
    </source>
</evidence>
<dbReference type="InterPro" id="IPR025202">
    <property type="entry name" value="PLD-like_dom"/>
</dbReference>
<dbReference type="eggNOG" id="COG1502">
    <property type="taxonomic scope" value="Bacteria"/>
</dbReference>
<dbReference type="STRING" id="679197.HMPREF9336_02085"/>
<evidence type="ECO:0000313" key="4">
    <source>
        <dbReference type="Proteomes" id="UP000004816"/>
    </source>
</evidence>
<dbReference type="SMART" id="SM00155">
    <property type="entry name" value="PLDc"/>
    <property type="match status" value="2"/>
</dbReference>
<dbReference type="GO" id="GO:0016891">
    <property type="term" value="F:RNA endonuclease activity producing 5'-phosphomonoesters, hydrolytic mechanism"/>
    <property type="evidence" value="ECO:0007669"/>
    <property type="project" value="TreeGrafter"/>
</dbReference>